<dbReference type="InterPro" id="IPR036188">
    <property type="entry name" value="FAD/NAD-bd_sf"/>
</dbReference>
<evidence type="ECO:0000313" key="3">
    <source>
        <dbReference type="EMBL" id="OJJ42088.1"/>
    </source>
</evidence>
<keyword evidence="1" id="KW-0812">Transmembrane</keyword>
<keyword evidence="4" id="KW-1185">Reference proteome</keyword>
<dbReference type="OrthoDB" id="5977668at2759"/>
<evidence type="ECO:0000259" key="2">
    <source>
        <dbReference type="Pfam" id="PF01593"/>
    </source>
</evidence>
<dbReference type="EMBL" id="KV878370">
    <property type="protein sequence ID" value="OJJ42088.1"/>
    <property type="molecule type" value="Genomic_DNA"/>
</dbReference>
<name>A0A1L9S4K4_9EURO</name>
<sequence>MPPPPQTVAVVGSGMAGLVAAYLLAHDRQRRFCVEIFETQNQLSLDSASFSLASDRVDIPMRALDDGFHVQLKNMYDHLGVACTSPRFLYPLSTIAADGSKTPPHFIHSSSNHRVPPVKPVHCGYISWAVRTLCLAVCYLWFTAACFVVRPGDEESLRGYLNRIHLPRFFIATYLLPLMSSVTTCPHEALLAFPAVDAVQYARKTYRQPHYTVVGGVQGVQTKLAEGQTVRLGATVTAVENRGSKTRLSWTQSDAVLLSAEFDHVVLAVTPNVVASIYPALRESMRCIPVVVGESVVHRDLSSLPPACQSLNRGAAEILHICSDGSSTESIHVYPSALVTNFPIAPIDPDKVLHRARLTRVLRTPTSRRTVNEIFASGADRGEKAWRNGDGNVWLVGAWCWDGMVLLEGCVVSAMRMADSLGVQVPWRR</sequence>
<evidence type="ECO:0000313" key="4">
    <source>
        <dbReference type="Proteomes" id="UP000184188"/>
    </source>
</evidence>
<feature type="transmembrane region" description="Helical" evidence="1">
    <location>
        <begin position="123"/>
        <end position="142"/>
    </location>
</feature>
<keyword evidence="1" id="KW-1133">Transmembrane helix</keyword>
<dbReference type="PANTHER" id="PTHR42923:SF42">
    <property type="entry name" value="AMINE OXIDASE DOMAIN-CONTAINING PROTEIN"/>
    <property type="match status" value="1"/>
</dbReference>
<dbReference type="GO" id="GO:0016491">
    <property type="term" value="F:oxidoreductase activity"/>
    <property type="evidence" value="ECO:0007669"/>
    <property type="project" value="InterPro"/>
</dbReference>
<feature type="domain" description="Amine oxidase" evidence="2">
    <location>
        <begin position="188"/>
        <end position="275"/>
    </location>
</feature>
<dbReference type="InterPro" id="IPR050464">
    <property type="entry name" value="Zeta_carotene_desat/Oxidored"/>
</dbReference>
<dbReference type="GeneID" id="34616657"/>
<organism evidence="3 4">
    <name type="scientific">Penicilliopsis zonata CBS 506.65</name>
    <dbReference type="NCBI Taxonomy" id="1073090"/>
    <lineage>
        <taxon>Eukaryota</taxon>
        <taxon>Fungi</taxon>
        <taxon>Dikarya</taxon>
        <taxon>Ascomycota</taxon>
        <taxon>Pezizomycotina</taxon>
        <taxon>Eurotiomycetes</taxon>
        <taxon>Eurotiomycetidae</taxon>
        <taxon>Eurotiales</taxon>
        <taxon>Aspergillaceae</taxon>
        <taxon>Penicilliopsis</taxon>
    </lineage>
</organism>
<dbReference type="Proteomes" id="UP000184188">
    <property type="component" value="Unassembled WGS sequence"/>
</dbReference>
<proteinExistence type="predicted"/>
<dbReference type="PANTHER" id="PTHR42923">
    <property type="entry name" value="PROTOPORPHYRINOGEN OXIDASE"/>
    <property type="match status" value="1"/>
</dbReference>
<gene>
    <name evidence="3" type="ORF">ASPZODRAFT_77734</name>
</gene>
<dbReference type="SUPFAM" id="SSF51905">
    <property type="entry name" value="FAD/NAD(P)-binding domain"/>
    <property type="match status" value="1"/>
</dbReference>
<dbReference type="InterPro" id="IPR002937">
    <property type="entry name" value="Amino_oxidase"/>
</dbReference>
<evidence type="ECO:0000256" key="1">
    <source>
        <dbReference type="SAM" id="Phobius"/>
    </source>
</evidence>
<keyword evidence="1" id="KW-0472">Membrane</keyword>
<dbReference type="Pfam" id="PF01593">
    <property type="entry name" value="Amino_oxidase"/>
    <property type="match status" value="1"/>
</dbReference>
<reference evidence="4" key="1">
    <citation type="journal article" date="2017" name="Genome Biol.">
        <title>Comparative genomics reveals high biological diversity and specific adaptations in the industrially and medically important fungal genus Aspergillus.</title>
        <authorList>
            <person name="de Vries R.P."/>
            <person name="Riley R."/>
            <person name="Wiebenga A."/>
            <person name="Aguilar-Osorio G."/>
            <person name="Amillis S."/>
            <person name="Uchima C.A."/>
            <person name="Anderluh G."/>
            <person name="Asadollahi M."/>
            <person name="Askin M."/>
            <person name="Barry K."/>
            <person name="Battaglia E."/>
            <person name="Bayram O."/>
            <person name="Benocci T."/>
            <person name="Braus-Stromeyer S.A."/>
            <person name="Caldana C."/>
            <person name="Canovas D."/>
            <person name="Cerqueira G.C."/>
            <person name="Chen F."/>
            <person name="Chen W."/>
            <person name="Choi C."/>
            <person name="Clum A."/>
            <person name="Dos Santos R.A."/>
            <person name="Damasio A.R."/>
            <person name="Diallinas G."/>
            <person name="Emri T."/>
            <person name="Fekete E."/>
            <person name="Flipphi M."/>
            <person name="Freyberg S."/>
            <person name="Gallo A."/>
            <person name="Gournas C."/>
            <person name="Habgood R."/>
            <person name="Hainaut M."/>
            <person name="Harispe M.L."/>
            <person name="Henrissat B."/>
            <person name="Hilden K.S."/>
            <person name="Hope R."/>
            <person name="Hossain A."/>
            <person name="Karabika E."/>
            <person name="Karaffa L."/>
            <person name="Karanyi Z."/>
            <person name="Krasevec N."/>
            <person name="Kuo A."/>
            <person name="Kusch H."/>
            <person name="LaButti K."/>
            <person name="Lagendijk E.L."/>
            <person name="Lapidus A."/>
            <person name="Levasseur A."/>
            <person name="Lindquist E."/>
            <person name="Lipzen A."/>
            <person name="Logrieco A.F."/>
            <person name="MacCabe A."/>
            <person name="Maekelae M.R."/>
            <person name="Malavazi I."/>
            <person name="Melin P."/>
            <person name="Meyer V."/>
            <person name="Mielnichuk N."/>
            <person name="Miskei M."/>
            <person name="Molnar A.P."/>
            <person name="Mule G."/>
            <person name="Ngan C.Y."/>
            <person name="Orejas M."/>
            <person name="Orosz E."/>
            <person name="Ouedraogo J.P."/>
            <person name="Overkamp K.M."/>
            <person name="Park H.-S."/>
            <person name="Perrone G."/>
            <person name="Piumi F."/>
            <person name="Punt P.J."/>
            <person name="Ram A.F."/>
            <person name="Ramon A."/>
            <person name="Rauscher S."/>
            <person name="Record E."/>
            <person name="Riano-Pachon D.M."/>
            <person name="Robert V."/>
            <person name="Roehrig J."/>
            <person name="Ruller R."/>
            <person name="Salamov A."/>
            <person name="Salih N.S."/>
            <person name="Samson R.A."/>
            <person name="Sandor E."/>
            <person name="Sanguinetti M."/>
            <person name="Schuetze T."/>
            <person name="Sepcic K."/>
            <person name="Shelest E."/>
            <person name="Sherlock G."/>
            <person name="Sophianopoulou V."/>
            <person name="Squina F.M."/>
            <person name="Sun H."/>
            <person name="Susca A."/>
            <person name="Todd R.B."/>
            <person name="Tsang A."/>
            <person name="Unkles S.E."/>
            <person name="van de Wiele N."/>
            <person name="van Rossen-Uffink D."/>
            <person name="Oliveira J.V."/>
            <person name="Vesth T.C."/>
            <person name="Visser J."/>
            <person name="Yu J.-H."/>
            <person name="Zhou M."/>
            <person name="Andersen M.R."/>
            <person name="Archer D.B."/>
            <person name="Baker S.E."/>
            <person name="Benoit I."/>
            <person name="Brakhage A.A."/>
            <person name="Braus G.H."/>
            <person name="Fischer R."/>
            <person name="Frisvad J.C."/>
            <person name="Goldman G.H."/>
            <person name="Houbraken J."/>
            <person name="Oakley B."/>
            <person name="Pocsi I."/>
            <person name="Scazzocchio C."/>
            <person name="Seiboth B."/>
            <person name="vanKuyk P.A."/>
            <person name="Wortman J."/>
            <person name="Dyer P.S."/>
            <person name="Grigoriev I.V."/>
        </authorList>
    </citation>
    <scope>NUCLEOTIDE SEQUENCE [LARGE SCALE GENOMIC DNA]</scope>
    <source>
        <strain evidence="4">CBS 506.65</strain>
    </source>
</reference>
<feature type="transmembrane region" description="Helical" evidence="1">
    <location>
        <begin position="6"/>
        <end position="25"/>
    </location>
</feature>
<protein>
    <recommendedName>
        <fullName evidence="2">Amine oxidase domain-containing protein</fullName>
    </recommendedName>
</protein>
<dbReference type="RefSeq" id="XP_022576598.1">
    <property type="nucleotide sequence ID" value="XM_022730193.1"/>
</dbReference>
<dbReference type="Gene3D" id="3.50.50.60">
    <property type="entry name" value="FAD/NAD(P)-binding domain"/>
    <property type="match status" value="2"/>
</dbReference>
<dbReference type="STRING" id="1073090.A0A1L9S4K4"/>
<dbReference type="Pfam" id="PF13450">
    <property type="entry name" value="NAD_binding_8"/>
    <property type="match status" value="1"/>
</dbReference>
<dbReference type="VEuPathDB" id="FungiDB:ASPZODRAFT_77734"/>
<dbReference type="AlphaFoldDB" id="A0A1L9S4K4"/>
<accession>A0A1L9S4K4</accession>